<keyword evidence="2" id="KW-1185">Reference proteome</keyword>
<protein>
    <submittedName>
        <fullName evidence="1">Uncharacterized protein</fullName>
    </submittedName>
</protein>
<dbReference type="EMBL" id="JANRMS010000194">
    <property type="protein sequence ID" value="KAJ3544456.1"/>
    <property type="molecule type" value="Genomic_DNA"/>
</dbReference>
<sequence>MSPPCHVALILPTKQDYEAATLLLDKVLLRHTLTASGADCTLGCVGPHTVVLASSPNHPTISYSVSTTVDNLLEEYPSIRAGILVGNDARAPRGGSAQAGDIVIGLPRATEPGLIQFESKETCLEQRFSAATHLSRPPRTVRAAASNLTSPPVSYALTEHLANGIRSFPSTTTGPGHNKVTPLDLIADTCVPNHQPKVLSGKVASSNERLQDSSFVQKQGTDNKILCFETAAAHLKPHLPFLVVCGVVATTPPSSPDCTHASKAAVLYAIFLIRHLNATMLAEEHAFASLFRHEPFNIERLGFRLLQVHKGTSLPIVCEVFQAYLDDPATLVPYDALSYVWGETYTTDIVMLNGRVMPVTANLHDALQHLRHRDQDRIVWADALCIDQTHIRERGHQVKHMGDIYEKAERVTIWLGFVNEEAGLLCSALKELERQAPGQAFNTWPHGDPRWKECWAKIMSTYTLGAKFDRLLLIGLQSLLEKPWFKRIWILQEVAKAKRAVVYCNKGSINARSFALAPFLLGEKPDELCQAVLDIMPGPARQSSWWSERRNLCTLLWRFRGCHATDPRDRVYALLGIAQDMAEGEIQADYSKNEEEVLWETCHYLFIDDAIVGALAIHTMSDLQAELPRLSARALKLKLDSRKPEAIIEKFVRRQGTIDPMGQMIVSDVIHLGEVSLSLLSTRFDPPFLANQSIDETIVCKTIQIRPKTLRFPLANTAGGADISQKTVLDAIKAGLRVIQIFLRFFPEANTEIPTSEEAVLRAIQAGPNVLLFLLQQVEEGMIISKRTVIETIEVGPSALQFFLQQPHVRFEVNGNTIKAVGCMRQSVFYMGLLEEQWREDSGSGEVSQGWWTRVHVSQSLRDKQFYRLLRSSFVAGTAGIGYRFRKMK</sequence>
<name>A0ACC1SQF2_9HYPO</name>
<reference evidence="1" key="1">
    <citation type="submission" date="2022-08" db="EMBL/GenBank/DDBJ databases">
        <title>Genome Sequence of Fusarium decemcellulare.</title>
        <authorList>
            <person name="Buettner E."/>
        </authorList>
    </citation>
    <scope>NUCLEOTIDE SEQUENCE</scope>
    <source>
        <strain evidence="1">Babe19</strain>
    </source>
</reference>
<evidence type="ECO:0000313" key="2">
    <source>
        <dbReference type="Proteomes" id="UP001148629"/>
    </source>
</evidence>
<comment type="caution">
    <text evidence="1">The sequence shown here is derived from an EMBL/GenBank/DDBJ whole genome shotgun (WGS) entry which is preliminary data.</text>
</comment>
<dbReference type="Proteomes" id="UP001148629">
    <property type="component" value="Unassembled WGS sequence"/>
</dbReference>
<organism evidence="1 2">
    <name type="scientific">Fusarium decemcellulare</name>
    <dbReference type="NCBI Taxonomy" id="57161"/>
    <lineage>
        <taxon>Eukaryota</taxon>
        <taxon>Fungi</taxon>
        <taxon>Dikarya</taxon>
        <taxon>Ascomycota</taxon>
        <taxon>Pezizomycotina</taxon>
        <taxon>Sordariomycetes</taxon>
        <taxon>Hypocreomycetidae</taxon>
        <taxon>Hypocreales</taxon>
        <taxon>Nectriaceae</taxon>
        <taxon>Fusarium</taxon>
        <taxon>Fusarium decemcellulare species complex</taxon>
    </lineage>
</organism>
<evidence type="ECO:0000313" key="1">
    <source>
        <dbReference type="EMBL" id="KAJ3544456.1"/>
    </source>
</evidence>
<gene>
    <name evidence="1" type="ORF">NM208_g3046</name>
</gene>
<accession>A0ACC1SQF2</accession>
<proteinExistence type="predicted"/>